<keyword evidence="3" id="KW-1185">Reference proteome</keyword>
<reference evidence="2 3" key="1">
    <citation type="submission" date="2013-08" db="EMBL/GenBank/DDBJ databases">
        <authorList>
            <person name="Weinstock G."/>
            <person name="Sodergren E."/>
            <person name="Wylie T."/>
            <person name="Fulton L."/>
            <person name="Fulton R."/>
            <person name="Fronick C."/>
            <person name="O'Laughlin M."/>
            <person name="Godfrey J."/>
            <person name="Miner T."/>
            <person name="Herter B."/>
            <person name="Appelbaum E."/>
            <person name="Cordes M."/>
            <person name="Lek S."/>
            <person name="Wollam A."/>
            <person name="Pepin K.H."/>
            <person name="Palsikar V.B."/>
            <person name="Mitreva M."/>
            <person name="Wilson R.K."/>
        </authorList>
    </citation>
    <scope>NUCLEOTIDE SEQUENCE [LARGE SCALE GENOMIC DNA]</scope>
    <source>
        <strain evidence="2 3">ATCC BAA-474</strain>
    </source>
</reference>
<evidence type="ECO:0000313" key="3">
    <source>
        <dbReference type="Proteomes" id="UP000017081"/>
    </source>
</evidence>
<gene>
    <name evidence="2" type="ORF">HMPREF0202_01836</name>
</gene>
<accession>U7V9V3</accession>
<protein>
    <recommendedName>
        <fullName evidence="4">WxL domain-containing protein</fullName>
    </recommendedName>
</protein>
<dbReference type="AlphaFoldDB" id="U7V9V3"/>
<dbReference type="HOGENOM" id="CLU_1445250_0_0_0"/>
<name>U7V9V3_9FUSO</name>
<dbReference type="STRING" id="1319815.HMPREF0202_01836"/>
<dbReference type="Proteomes" id="UP000017081">
    <property type="component" value="Unassembled WGS sequence"/>
</dbReference>
<feature type="chain" id="PRO_5004690211" description="WxL domain-containing protein" evidence="1">
    <location>
        <begin position="18"/>
        <end position="187"/>
    </location>
</feature>
<dbReference type="EMBL" id="AXZF01000070">
    <property type="protein sequence ID" value="ERT68266.1"/>
    <property type="molecule type" value="Genomic_DNA"/>
</dbReference>
<comment type="caution">
    <text evidence="2">The sequence shown here is derived from an EMBL/GenBank/DDBJ whole genome shotgun (WGS) entry which is preliminary data.</text>
</comment>
<evidence type="ECO:0000313" key="2">
    <source>
        <dbReference type="EMBL" id="ERT68266.1"/>
    </source>
</evidence>
<organism evidence="2 3">
    <name type="scientific">Cetobacterium somerae ATCC BAA-474</name>
    <dbReference type="NCBI Taxonomy" id="1319815"/>
    <lineage>
        <taxon>Bacteria</taxon>
        <taxon>Fusobacteriati</taxon>
        <taxon>Fusobacteriota</taxon>
        <taxon>Fusobacteriia</taxon>
        <taxon>Fusobacteriales</taxon>
        <taxon>Fusobacteriaceae</taxon>
        <taxon>Cetobacterium</taxon>
    </lineage>
</organism>
<evidence type="ECO:0000256" key="1">
    <source>
        <dbReference type="SAM" id="SignalP"/>
    </source>
</evidence>
<sequence length="187" mass="19490">MKKILLGLLALSAVTFAANPGTDSSADITIQAKLEVLAATNDLVIEELNDAGNWQPVAKTVEFDHGQVLQSTTSPVDVPTPSLVKSFRVKRANAANLDANSSAAPGSYSKFSLDIGGVKGTVAGNMVGTGAPIPHTFRTTDTTTPSTFAVGTKEIQFNIESIVPKIGTNQAAGVYTRTETVTVTLNN</sequence>
<proteinExistence type="predicted"/>
<evidence type="ECO:0008006" key="4">
    <source>
        <dbReference type="Google" id="ProtNLM"/>
    </source>
</evidence>
<keyword evidence="1" id="KW-0732">Signal</keyword>
<dbReference type="RefSeq" id="WP_023051372.1">
    <property type="nucleotide sequence ID" value="NZ_CP173065.2"/>
</dbReference>
<feature type="signal peptide" evidence="1">
    <location>
        <begin position="1"/>
        <end position="17"/>
    </location>
</feature>